<organism evidence="1">
    <name type="scientific">Graphocephala atropunctata</name>
    <dbReference type="NCBI Taxonomy" id="36148"/>
    <lineage>
        <taxon>Eukaryota</taxon>
        <taxon>Metazoa</taxon>
        <taxon>Ecdysozoa</taxon>
        <taxon>Arthropoda</taxon>
        <taxon>Hexapoda</taxon>
        <taxon>Insecta</taxon>
        <taxon>Pterygota</taxon>
        <taxon>Neoptera</taxon>
        <taxon>Paraneoptera</taxon>
        <taxon>Hemiptera</taxon>
        <taxon>Auchenorrhyncha</taxon>
        <taxon>Membracoidea</taxon>
        <taxon>Cicadellidae</taxon>
        <taxon>Cicadellinae</taxon>
        <taxon>Cicadellini</taxon>
        <taxon>Graphocephala</taxon>
    </lineage>
</organism>
<evidence type="ECO:0000313" key="1">
    <source>
        <dbReference type="EMBL" id="JAT20958.1"/>
    </source>
</evidence>
<dbReference type="PANTHER" id="PTHR47510">
    <property type="entry name" value="REVERSE TRANSCRIPTASE DOMAIN-CONTAINING PROTEIN"/>
    <property type="match status" value="1"/>
</dbReference>
<name>A0A1B6LBA1_9HEMI</name>
<dbReference type="PANTHER" id="PTHR47510:SF3">
    <property type="entry name" value="ENDO_EXONUCLEASE_PHOSPHATASE DOMAIN-CONTAINING PROTEIN"/>
    <property type="match status" value="1"/>
</dbReference>
<reference evidence="1" key="1">
    <citation type="submission" date="2015-11" db="EMBL/GenBank/DDBJ databases">
        <title>De novo transcriptome assembly of four potential Pierce s Disease insect vectors from Arizona vineyards.</title>
        <authorList>
            <person name="Tassone E.E."/>
        </authorList>
    </citation>
    <scope>NUCLEOTIDE SEQUENCE</scope>
</reference>
<gene>
    <name evidence="1" type="ORF">g.30846</name>
</gene>
<feature type="non-terminal residue" evidence="1">
    <location>
        <position position="1"/>
    </location>
</feature>
<sequence>NLDPTDIITDVINTGLSDHTAQTCKILSTKQPQRPQVLHRCFNHRNLNELKALLQQEDWEPVIHALSAEEAYNIFNTKLSLALNTACPKIRKRRKPRTKPKLFADTEALQLKNNYLERLQQYNMTGNNNDKKQAAEIKKSYDLRLRSLRKQASENYINNADNKSKAVWSIINNGRVRKTQKSEIKLRIDGKMIDDAEQIAAHLNEFFTNIADQTLKNNQNKDVTTNYIPRSTNHTLSSLALTNEAEVKDAVRNLKTKNSSGNDEISSKLLKHCVNELCIPLVTIFNKSFAQGQFPTGMKISKVYPKYKKGCPVTDSSYRPISLIS</sequence>
<dbReference type="AlphaFoldDB" id="A0A1B6LBA1"/>
<feature type="non-terminal residue" evidence="1">
    <location>
        <position position="325"/>
    </location>
</feature>
<accession>A0A1B6LBA1</accession>
<dbReference type="EMBL" id="GEBQ01019019">
    <property type="protein sequence ID" value="JAT20958.1"/>
    <property type="molecule type" value="Transcribed_RNA"/>
</dbReference>
<proteinExistence type="predicted"/>
<protein>
    <recommendedName>
        <fullName evidence="2">Reverse transcriptase domain-containing protein</fullName>
    </recommendedName>
</protein>
<evidence type="ECO:0008006" key="2">
    <source>
        <dbReference type="Google" id="ProtNLM"/>
    </source>
</evidence>